<organism evidence="2 3">
    <name type="scientific">Mesorhizobium plurifarium</name>
    <dbReference type="NCBI Taxonomy" id="69974"/>
    <lineage>
        <taxon>Bacteria</taxon>
        <taxon>Pseudomonadati</taxon>
        <taxon>Pseudomonadota</taxon>
        <taxon>Alphaproteobacteria</taxon>
        <taxon>Hyphomicrobiales</taxon>
        <taxon>Phyllobacteriaceae</taxon>
        <taxon>Mesorhizobium</taxon>
    </lineage>
</organism>
<protein>
    <submittedName>
        <fullName evidence="2">Uncharacterized protein</fullName>
    </submittedName>
</protein>
<gene>
    <name evidence="2" type="ORF">MPL3365_70507</name>
</gene>
<proteinExistence type="predicted"/>
<dbReference type="AlphaFoldDB" id="A0A090GHG8"/>
<evidence type="ECO:0000313" key="3">
    <source>
        <dbReference type="Proteomes" id="UP000046122"/>
    </source>
</evidence>
<sequence>MGEVAAQRPERGRRQRRAPLIVFEGGAIPLRPGFTEPPLPRFMEARKGAPLAPPHASRYLRNGQGRGGNP</sequence>
<accession>A0A090GHG8</accession>
<evidence type="ECO:0000256" key="1">
    <source>
        <dbReference type="SAM" id="MobiDB-lite"/>
    </source>
</evidence>
<reference evidence="2 3" key="1">
    <citation type="submission" date="2014-08" db="EMBL/GenBank/DDBJ databases">
        <authorList>
            <person name="Moulin Lionel"/>
        </authorList>
    </citation>
    <scope>NUCLEOTIDE SEQUENCE [LARGE SCALE GENOMIC DNA]</scope>
</reference>
<name>A0A090GHG8_MESPL</name>
<feature type="region of interest" description="Disordered" evidence="1">
    <location>
        <begin position="45"/>
        <end position="70"/>
    </location>
</feature>
<dbReference type="EMBL" id="CCNE01000065">
    <property type="protein sequence ID" value="CDX62498.1"/>
    <property type="molecule type" value="Genomic_DNA"/>
</dbReference>
<dbReference type="Proteomes" id="UP000046122">
    <property type="component" value="Unassembled WGS sequence"/>
</dbReference>
<evidence type="ECO:0000313" key="2">
    <source>
        <dbReference type="EMBL" id="CDX62498.1"/>
    </source>
</evidence>